<dbReference type="Gene3D" id="3.40.50.150">
    <property type="entry name" value="Vaccinia Virus protein VP39"/>
    <property type="match status" value="1"/>
</dbReference>
<evidence type="ECO:0000256" key="2">
    <source>
        <dbReference type="ARBA" id="ARBA00022679"/>
    </source>
</evidence>
<feature type="active site" description="Nucleophile" evidence="5">
    <location>
        <position position="361"/>
    </location>
</feature>
<feature type="domain" description="SAM-dependent MTase RsmB/NOP-type" evidence="6">
    <location>
        <begin position="132"/>
        <end position="432"/>
    </location>
</feature>
<keyword evidence="4 5" id="KW-0694">RNA-binding</keyword>
<dbReference type="InterPro" id="IPR001678">
    <property type="entry name" value="MeTrfase_RsmB-F_NOP2_dom"/>
</dbReference>
<evidence type="ECO:0000256" key="4">
    <source>
        <dbReference type="ARBA" id="ARBA00022884"/>
    </source>
</evidence>
<name>A0ABW9KRC8_9BACT</name>
<evidence type="ECO:0000259" key="6">
    <source>
        <dbReference type="PROSITE" id="PS51686"/>
    </source>
</evidence>
<dbReference type="PROSITE" id="PS51686">
    <property type="entry name" value="SAM_MT_RSMB_NOP"/>
    <property type="match status" value="1"/>
</dbReference>
<dbReference type="EMBL" id="JBJYXY010000001">
    <property type="protein sequence ID" value="MFN2977064.1"/>
    <property type="molecule type" value="Genomic_DNA"/>
</dbReference>
<dbReference type="PRINTS" id="PR02008">
    <property type="entry name" value="RCMTFAMILY"/>
</dbReference>
<comment type="similarity">
    <text evidence="5">Belongs to the class I-like SAM-binding methyltransferase superfamily. RsmB/NOP family.</text>
</comment>
<dbReference type="InterPro" id="IPR049560">
    <property type="entry name" value="MeTrfase_RsmB-F_NOP2_cat"/>
</dbReference>
<dbReference type="PANTHER" id="PTHR22807">
    <property type="entry name" value="NOP2 YEAST -RELATED NOL1/NOP2/FMU SUN DOMAIN-CONTAINING"/>
    <property type="match status" value="1"/>
</dbReference>
<proteinExistence type="inferred from homology"/>
<dbReference type="SUPFAM" id="SSF53335">
    <property type="entry name" value="S-adenosyl-L-methionine-dependent methyltransferases"/>
    <property type="match status" value="1"/>
</dbReference>
<keyword evidence="2 5" id="KW-0808">Transferase</keyword>
<feature type="binding site" evidence="5">
    <location>
        <position position="249"/>
    </location>
    <ligand>
        <name>S-adenosyl-L-methionine</name>
        <dbReference type="ChEBI" id="CHEBI:59789"/>
    </ligand>
</feature>
<dbReference type="InterPro" id="IPR035926">
    <property type="entry name" value="NusB-like_sf"/>
</dbReference>
<feature type="binding site" evidence="5">
    <location>
        <begin position="226"/>
        <end position="232"/>
    </location>
    <ligand>
        <name>S-adenosyl-L-methionine</name>
        <dbReference type="ChEBI" id="CHEBI:59789"/>
    </ligand>
</feature>
<accession>A0ABW9KRC8</accession>
<dbReference type="CDD" id="cd02440">
    <property type="entry name" value="AdoMet_MTases"/>
    <property type="match status" value="1"/>
</dbReference>
<evidence type="ECO:0000256" key="5">
    <source>
        <dbReference type="PROSITE-ProRule" id="PRU01023"/>
    </source>
</evidence>
<dbReference type="SUPFAM" id="SSF48013">
    <property type="entry name" value="NusB-like"/>
    <property type="match status" value="1"/>
</dbReference>
<evidence type="ECO:0000256" key="1">
    <source>
        <dbReference type="ARBA" id="ARBA00022603"/>
    </source>
</evidence>
<evidence type="ECO:0000313" key="7">
    <source>
        <dbReference type="EMBL" id="MFN2977064.1"/>
    </source>
</evidence>
<evidence type="ECO:0000256" key="3">
    <source>
        <dbReference type="ARBA" id="ARBA00022691"/>
    </source>
</evidence>
<dbReference type="InterPro" id="IPR006027">
    <property type="entry name" value="NusB_RsmB_TIM44"/>
</dbReference>
<comment type="caution">
    <text evidence="7">The sequence shown here is derived from an EMBL/GenBank/DDBJ whole genome shotgun (WGS) entry which is preliminary data.</text>
</comment>
<keyword evidence="8" id="KW-1185">Reference proteome</keyword>
<protein>
    <submittedName>
        <fullName evidence="7">Transcription antitermination factor NusB</fullName>
    </submittedName>
</protein>
<dbReference type="InterPro" id="IPR023267">
    <property type="entry name" value="RCMT"/>
</dbReference>
<dbReference type="Pfam" id="PF01189">
    <property type="entry name" value="Methyltr_RsmB-F"/>
    <property type="match status" value="1"/>
</dbReference>
<reference evidence="7 8" key="1">
    <citation type="submission" date="2024-12" db="EMBL/GenBank/DDBJ databases">
        <authorList>
            <person name="Lee Y."/>
        </authorList>
    </citation>
    <scope>NUCLEOTIDE SEQUENCE [LARGE SCALE GENOMIC DNA]</scope>
    <source>
        <strain evidence="7 8">03SUJ4</strain>
    </source>
</reference>
<dbReference type="RefSeq" id="WP_263414761.1">
    <property type="nucleotide sequence ID" value="NZ_BAABBH010000001.1"/>
</dbReference>
<dbReference type="Pfam" id="PF01029">
    <property type="entry name" value="NusB"/>
    <property type="match status" value="1"/>
</dbReference>
<dbReference type="Gene3D" id="1.10.940.10">
    <property type="entry name" value="NusB-like"/>
    <property type="match status" value="1"/>
</dbReference>
<evidence type="ECO:0000313" key="8">
    <source>
        <dbReference type="Proteomes" id="UP001634747"/>
    </source>
</evidence>
<feature type="binding site" evidence="5">
    <location>
        <position position="277"/>
    </location>
    <ligand>
        <name>S-adenosyl-L-methionine</name>
        <dbReference type="ChEBI" id="CHEBI:59789"/>
    </ligand>
</feature>
<gene>
    <name evidence="7" type="ORF">ACK2TP_14930</name>
</gene>
<feature type="binding site" evidence="5">
    <location>
        <position position="308"/>
    </location>
    <ligand>
        <name>S-adenosyl-L-methionine</name>
        <dbReference type="ChEBI" id="CHEBI:59789"/>
    </ligand>
</feature>
<dbReference type="InterPro" id="IPR029063">
    <property type="entry name" value="SAM-dependent_MTases_sf"/>
</dbReference>
<organism evidence="7 8">
    <name type="scientific">Terriglobus aquaticus</name>
    <dbReference type="NCBI Taxonomy" id="940139"/>
    <lineage>
        <taxon>Bacteria</taxon>
        <taxon>Pseudomonadati</taxon>
        <taxon>Acidobacteriota</taxon>
        <taxon>Terriglobia</taxon>
        <taxon>Terriglobales</taxon>
        <taxon>Acidobacteriaceae</taxon>
        <taxon>Terriglobus</taxon>
    </lineage>
</organism>
<sequence>MHAPARPLGRPITIAPAREAAFTILQRVMNSAAHSDDLLHAPAVDALSAADRNLTTALVLGVLRWQIALDAAIRPLLQRPEADLHPAALLALRLGMFQLRHMDRIPAHAAISESVELARTHDAPHAAGMVNAVLRRMTREPAAPRATLAAETPAEIAHPRWLLQRWRKHFGGKVARALAAYDQAEPPAHGLFAEDTALPTIDDGSRLVAELAAAAHPAPQRILDACAAPGGKTAVLAIRHPNADIVAVDVSEKRLARMRSRMDVEPSTARVRTVLADMSLHPNRTSDVVGGEADREALAGSFDLILCDAPCSGTGTLARNPEIRHRLQERDLSRQAERQAAILRNALTRLAPGGRLVYSTCSLEPEENEAVIQTALGSGIRLLPAADVLANLPGLSDTAHASLQDALTAEGSVRTVPGQQPCDGFYAAILER</sequence>
<dbReference type="Proteomes" id="UP001634747">
    <property type="component" value="Unassembled WGS sequence"/>
</dbReference>
<dbReference type="PANTHER" id="PTHR22807:SF61">
    <property type="entry name" value="NOL1_NOP2_SUN FAMILY PROTEIN _ ANTITERMINATION NUSB DOMAIN-CONTAINING PROTEIN"/>
    <property type="match status" value="1"/>
</dbReference>
<keyword evidence="3 5" id="KW-0949">S-adenosyl-L-methionine</keyword>
<keyword evidence="1 5" id="KW-0489">Methyltransferase</keyword>